<dbReference type="AlphaFoldDB" id="A0AAE0B9M5"/>
<feature type="region of interest" description="Disordered" evidence="1">
    <location>
        <begin position="172"/>
        <end position="281"/>
    </location>
</feature>
<feature type="compositionally biased region" description="Basic and acidic residues" evidence="1">
    <location>
        <begin position="231"/>
        <end position="240"/>
    </location>
</feature>
<feature type="compositionally biased region" description="Low complexity" evidence="1">
    <location>
        <begin position="176"/>
        <end position="204"/>
    </location>
</feature>
<evidence type="ECO:0000313" key="4">
    <source>
        <dbReference type="Proteomes" id="UP001281410"/>
    </source>
</evidence>
<dbReference type="InterPro" id="IPR005162">
    <property type="entry name" value="Retrotrans_gag_dom"/>
</dbReference>
<gene>
    <name evidence="3" type="ORF">Dsin_003703</name>
</gene>
<dbReference type="PANTHER" id="PTHR35046:SF18">
    <property type="entry name" value="RNA-DIRECTED DNA POLYMERASE"/>
    <property type="match status" value="1"/>
</dbReference>
<organism evidence="3 4">
    <name type="scientific">Dipteronia sinensis</name>
    <dbReference type="NCBI Taxonomy" id="43782"/>
    <lineage>
        <taxon>Eukaryota</taxon>
        <taxon>Viridiplantae</taxon>
        <taxon>Streptophyta</taxon>
        <taxon>Embryophyta</taxon>
        <taxon>Tracheophyta</taxon>
        <taxon>Spermatophyta</taxon>
        <taxon>Magnoliopsida</taxon>
        <taxon>eudicotyledons</taxon>
        <taxon>Gunneridae</taxon>
        <taxon>Pentapetalae</taxon>
        <taxon>rosids</taxon>
        <taxon>malvids</taxon>
        <taxon>Sapindales</taxon>
        <taxon>Sapindaceae</taxon>
        <taxon>Hippocastanoideae</taxon>
        <taxon>Acereae</taxon>
        <taxon>Dipteronia</taxon>
    </lineage>
</organism>
<dbReference type="Pfam" id="PF03732">
    <property type="entry name" value="Retrotrans_gag"/>
    <property type="match status" value="1"/>
</dbReference>
<proteinExistence type="predicted"/>
<feature type="compositionally biased region" description="Polar residues" evidence="1">
    <location>
        <begin position="211"/>
        <end position="230"/>
    </location>
</feature>
<evidence type="ECO:0000259" key="2">
    <source>
        <dbReference type="Pfam" id="PF03732"/>
    </source>
</evidence>
<evidence type="ECO:0000313" key="3">
    <source>
        <dbReference type="EMBL" id="KAK3231822.1"/>
    </source>
</evidence>
<name>A0AAE0B9M5_9ROSI</name>
<feature type="domain" description="Retrotransposon gag" evidence="2">
    <location>
        <begin position="41"/>
        <end position="138"/>
    </location>
</feature>
<comment type="caution">
    <text evidence="3">The sequence shown here is derived from an EMBL/GenBank/DDBJ whole genome shotgun (WGS) entry which is preliminary data.</text>
</comment>
<keyword evidence="4" id="KW-1185">Reference proteome</keyword>
<reference evidence="3" key="1">
    <citation type="journal article" date="2023" name="Plant J.">
        <title>Genome sequences and population genomics provide insights into the demographic history, inbreeding, and mutation load of two 'living fossil' tree species of Dipteronia.</title>
        <authorList>
            <person name="Feng Y."/>
            <person name="Comes H.P."/>
            <person name="Chen J."/>
            <person name="Zhu S."/>
            <person name="Lu R."/>
            <person name="Zhang X."/>
            <person name="Li P."/>
            <person name="Qiu J."/>
            <person name="Olsen K.M."/>
            <person name="Qiu Y."/>
        </authorList>
    </citation>
    <scope>NUCLEOTIDE SEQUENCE</scope>
    <source>
        <strain evidence="3">NBL</strain>
    </source>
</reference>
<accession>A0AAE0B9M5</accession>
<dbReference type="EMBL" id="JANJYJ010000001">
    <property type="protein sequence ID" value="KAK3231822.1"/>
    <property type="molecule type" value="Genomic_DNA"/>
</dbReference>
<evidence type="ECO:0000256" key="1">
    <source>
        <dbReference type="SAM" id="MobiDB-lite"/>
    </source>
</evidence>
<dbReference type="PANTHER" id="PTHR35046">
    <property type="entry name" value="ZINC KNUCKLE (CCHC-TYPE) FAMILY PROTEIN"/>
    <property type="match status" value="1"/>
</dbReference>
<protein>
    <recommendedName>
        <fullName evidence="2">Retrotransposon gag domain-containing protein</fullName>
    </recommendedName>
</protein>
<feature type="compositionally biased region" description="Polar residues" evidence="1">
    <location>
        <begin position="256"/>
        <end position="268"/>
    </location>
</feature>
<sequence>MQIEVSEFYGNLSPEEFLYWLGVVKEILEFKNVSANARVALVATRLRGWAVTWWQQLKLTQTRMGKSKITDWEKMTRKLGAEFLPYNFRNLMYQKLQNLCQGLRTIEEYTTEFYQLLMHNDIQGTQDQLVSMYCGGLRAQIVEAVNLFDPIMVSEAHQRALQVEKTVTCRGGGELLSGNNSGATARSGTSSGSATSRAAAGNSGIVPRQVANPNQQPRTSSGLREGSQSPHDTDTPHGIDDTGVVNTGGDFPSRTPPSLGQDITTSTDAIPDISPDVFRQV</sequence>
<dbReference type="Proteomes" id="UP001281410">
    <property type="component" value="Unassembled WGS sequence"/>
</dbReference>